<dbReference type="GO" id="GO:0005829">
    <property type="term" value="C:cytosol"/>
    <property type="evidence" value="ECO:0007669"/>
    <property type="project" value="TreeGrafter"/>
</dbReference>
<feature type="binding site" evidence="3">
    <location>
        <position position="212"/>
    </location>
    <ligand>
        <name>Fe cation</name>
        <dbReference type="ChEBI" id="CHEBI:24875"/>
        <label>2</label>
    </ligand>
</feature>
<feature type="binding site" evidence="3">
    <location>
        <position position="118"/>
    </location>
    <ligand>
        <name>Fe cation</name>
        <dbReference type="ChEBI" id="CHEBI:24875"/>
        <label>1</label>
    </ligand>
</feature>
<keyword evidence="4" id="KW-0812">Transmembrane</keyword>
<dbReference type="InterPro" id="IPR033909">
    <property type="entry name" value="RNR_small"/>
</dbReference>
<dbReference type="STRING" id="34508.A0A4U5NCQ6"/>
<feature type="binding site" evidence="3">
    <location>
        <position position="152"/>
    </location>
    <ligand>
        <name>Fe cation</name>
        <dbReference type="ChEBI" id="CHEBI:24875"/>
        <label>1</label>
    </ligand>
</feature>
<feature type="active site" evidence="2">
    <location>
        <position position="156"/>
    </location>
</feature>
<dbReference type="InterPro" id="IPR012348">
    <property type="entry name" value="RNR-like"/>
</dbReference>
<sequence>MFTADQSFNDAENRDPQAGKRHFDADAEIVLPLKSPRKGIQPVAEKRCVDWDLLGERDVSQLSVFKYPDVLSFYKKAVASFWTVEEIDLGKDLSHWNNLNADEQFFISRVLAFFAASDGIVNENLVERFTQEVKMPEALSFYSFQMAVEGIHSEMYSKMIEAYVIDPKERNMLFNALQEFPCIKKKADWALRWIGDKNASFGTRVIAFAAVEGIFFSGSFAAIFWLKKRGLMPGLTHSNELISRDEGLHRDFACLMYKYLEQKPSNEKINEIIREAVKIEQEYLTESLPVDMIGMNCDLMSQYIEYVADHLLSELGLHKIYNVKNPFDFMENISIEGKTNFFEKRVSEYQRKGVLSEEQDRKFELNLDF</sequence>
<evidence type="ECO:0000313" key="5">
    <source>
        <dbReference type="EMBL" id="TKR80598.1"/>
    </source>
</evidence>
<comment type="cofactor">
    <cofactor evidence="3">
        <name>Fe cation</name>
        <dbReference type="ChEBI" id="CHEBI:24875"/>
    </cofactor>
    <text evidence="3">Binds 2 iron ions per subunit.</text>
</comment>
<dbReference type="SUPFAM" id="SSF47240">
    <property type="entry name" value="Ferritin-like"/>
    <property type="match status" value="1"/>
</dbReference>
<comment type="similarity">
    <text evidence="1">Belongs to the ribonucleoside diphosphate reductase small chain family.</text>
</comment>
<feature type="transmembrane region" description="Helical" evidence="4">
    <location>
        <begin position="205"/>
        <end position="226"/>
    </location>
</feature>
<dbReference type="PANTHER" id="PTHR23409">
    <property type="entry name" value="RIBONUCLEOSIDE-DIPHOSPHATE REDUCTASE SMALL CHAIN"/>
    <property type="match status" value="1"/>
</dbReference>
<dbReference type="Gene3D" id="1.10.620.20">
    <property type="entry name" value="Ribonucleotide Reductase, subunit A"/>
    <property type="match status" value="1"/>
</dbReference>
<dbReference type="GO" id="GO:0046872">
    <property type="term" value="F:metal ion binding"/>
    <property type="evidence" value="ECO:0007669"/>
    <property type="project" value="UniProtKB-KW"/>
</dbReference>
<evidence type="ECO:0000313" key="6">
    <source>
        <dbReference type="Proteomes" id="UP000298663"/>
    </source>
</evidence>
<feature type="binding site" evidence="3">
    <location>
        <position position="246"/>
    </location>
    <ligand>
        <name>Fe cation</name>
        <dbReference type="ChEBI" id="CHEBI:24875"/>
        <label>2</label>
    </ligand>
</feature>
<feature type="binding site" evidence="3">
    <location>
        <position position="249"/>
    </location>
    <ligand>
        <name>Fe cation</name>
        <dbReference type="ChEBI" id="CHEBI:24875"/>
        <label>2</label>
    </ligand>
</feature>
<dbReference type="CDD" id="cd01049">
    <property type="entry name" value="RNRR2"/>
    <property type="match status" value="1"/>
</dbReference>
<evidence type="ECO:0000256" key="2">
    <source>
        <dbReference type="PIRSR" id="PIRSR000355-1"/>
    </source>
</evidence>
<keyword evidence="3" id="KW-0479">Metal-binding</keyword>
<dbReference type="PANTHER" id="PTHR23409:SF18">
    <property type="entry name" value="RIBONUCLEOSIDE-DIPHOSPHATE REDUCTASE SUBUNIT M2"/>
    <property type="match status" value="1"/>
</dbReference>
<feature type="binding site" evidence="3">
    <location>
        <position position="149"/>
    </location>
    <ligand>
        <name>Fe cation</name>
        <dbReference type="ChEBI" id="CHEBI:24875"/>
        <label>2</label>
    </ligand>
</feature>
<keyword evidence="4" id="KW-1133">Transmembrane helix</keyword>
<dbReference type="EMBL" id="AZBU02000004">
    <property type="protein sequence ID" value="TKR80598.1"/>
    <property type="molecule type" value="Genomic_DNA"/>
</dbReference>
<dbReference type="AlphaFoldDB" id="A0A4U5NCQ6"/>
<dbReference type="InterPro" id="IPR030475">
    <property type="entry name" value="RNR_small_AS"/>
</dbReference>
<name>A0A4U5NCQ6_STECR</name>
<dbReference type="InterPro" id="IPR000358">
    <property type="entry name" value="RNR_small_fam"/>
</dbReference>
<dbReference type="OrthoDB" id="10248373at2759"/>
<dbReference type="PIRSF" id="PIRSF000355">
    <property type="entry name" value="NrdB"/>
    <property type="match status" value="1"/>
</dbReference>
<keyword evidence="4" id="KW-0472">Membrane</keyword>
<evidence type="ECO:0000256" key="4">
    <source>
        <dbReference type="SAM" id="Phobius"/>
    </source>
</evidence>
<keyword evidence="6" id="KW-1185">Reference proteome</keyword>
<dbReference type="InterPro" id="IPR009078">
    <property type="entry name" value="Ferritin-like_SF"/>
</dbReference>
<proteinExistence type="inferred from homology"/>
<accession>A0A4U5NCQ6</accession>
<dbReference type="PROSITE" id="PS00368">
    <property type="entry name" value="RIBORED_SMALL"/>
    <property type="match status" value="1"/>
</dbReference>
<reference evidence="5 6" key="2">
    <citation type="journal article" date="2019" name="G3 (Bethesda)">
        <title>Hybrid Assembly of the Genome of the Entomopathogenic Nematode Steinernema carpocapsae Identifies the X-Chromosome.</title>
        <authorList>
            <person name="Serra L."/>
            <person name="Macchietto M."/>
            <person name="Macias-Munoz A."/>
            <person name="McGill C.J."/>
            <person name="Rodriguez I.M."/>
            <person name="Rodriguez B."/>
            <person name="Murad R."/>
            <person name="Mortazavi A."/>
        </authorList>
    </citation>
    <scope>NUCLEOTIDE SEQUENCE [LARGE SCALE GENOMIC DNA]</scope>
    <source>
        <strain evidence="5 6">ALL</strain>
    </source>
</reference>
<keyword evidence="3" id="KW-0408">Iron</keyword>
<dbReference type="GO" id="GO:0004748">
    <property type="term" value="F:ribonucleoside-diphosphate reductase activity, thioredoxin disulfide as acceptor"/>
    <property type="evidence" value="ECO:0007669"/>
    <property type="project" value="TreeGrafter"/>
</dbReference>
<reference evidence="5 6" key="1">
    <citation type="journal article" date="2015" name="Genome Biol.">
        <title>Comparative genomics of Steinernema reveals deeply conserved gene regulatory networks.</title>
        <authorList>
            <person name="Dillman A.R."/>
            <person name="Macchietto M."/>
            <person name="Porter C.F."/>
            <person name="Rogers A."/>
            <person name="Williams B."/>
            <person name="Antoshechkin I."/>
            <person name="Lee M.M."/>
            <person name="Goodwin Z."/>
            <person name="Lu X."/>
            <person name="Lewis E.E."/>
            <person name="Goodrich-Blair H."/>
            <person name="Stock S.P."/>
            <person name="Adams B.J."/>
            <person name="Sternberg P.W."/>
            <person name="Mortazavi A."/>
        </authorList>
    </citation>
    <scope>NUCLEOTIDE SEQUENCE [LARGE SCALE GENOMIC DNA]</scope>
    <source>
        <strain evidence="5 6">ALL</strain>
    </source>
</reference>
<evidence type="ECO:0000256" key="3">
    <source>
        <dbReference type="PIRSR" id="PIRSR000355-2"/>
    </source>
</evidence>
<dbReference type="Pfam" id="PF00268">
    <property type="entry name" value="Ribonuc_red_sm"/>
    <property type="match status" value="1"/>
</dbReference>
<comment type="caution">
    <text evidence="5">The sequence shown here is derived from an EMBL/GenBank/DDBJ whole genome shotgun (WGS) entry which is preliminary data.</text>
</comment>
<gene>
    <name evidence="5" type="ORF">L596_014650</name>
</gene>
<dbReference type="GO" id="GO:0009263">
    <property type="term" value="P:deoxyribonucleotide biosynthetic process"/>
    <property type="evidence" value="ECO:0007669"/>
    <property type="project" value="InterPro"/>
</dbReference>
<organism evidence="5 6">
    <name type="scientific">Steinernema carpocapsae</name>
    <name type="common">Entomopathogenic nematode</name>
    <dbReference type="NCBI Taxonomy" id="34508"/>
    <lineage>
        <taxon>Eukaryota</taxon>
        <taxon>Metazoa</taxon>
        <taxon>Ecdysozoa</taxon>
        <taxon>Nematoda</taxon>
        <taxon>Chromadorea</taxon>
        <taxon>Rhabditida</taxon>
        <taxon>Tylenchina</taxon>
        <taxon>Panagrolaimomorpha</taxon>
        <taxon>Strongyloidoidea</taxon>
        <taxon>Steinernematidae</taxon>
        <taxon>Steinernema</taxon>
    </lineage>
</organism>
<evidence type="ECO:0000256" key="1">
    <source>
        <dbReference type="ARBA" id="ARBA00009303"/>
    </source>
</evidence>
<feature type="binding site" evidence="3">
    <location>
        <position position="149"/>
    </location>
    <ligand>
        <name>Fe cation</name>
        <dbReference type="ChEBI" id="CHEBI:24875"/>
        <label>1</label>
    </ligand>
</feature>
<protein>
    <submittedName>
        <fullName evidence="5">Uncharacterized protein</fullName>
    </submittedName>
</protein>
<dbReference type="Proteomes" id="UP000298663">
    <property type="component" value="Unassembled WGS sequence"/>
</dbReference>